<dbReference type="GeneID" id="37112220"/>
<organism evidence="2 3">
    <name type="scientific">Aspergillus sclerotioniger CBS 115572</name>
    <dbReference type="NCBI Taxonomy" id="1450535"/>
    <lineage>
        <taxon>Eukaryota</taxon>
        <taxon>Fungi</taxon>
        <taxon>Dikarya</taxon>
        <taxon>Ascomycota</taxon>
        <taxon>Pezizomycotina</taxon>
        <taxon>Eurotiomycetes</taxon>
        <taxon>Eurotiomycetidae</taxon>
        <taxon>Eurotiales</taxon>
        <taxon>Aspergillaceae</taxon>
        <taxon>Aspergillus</taxon>
        <taxon>Aspergillus subgen. Circumdati</taxon>
    </lineage>
</organism>
<dbReference type="Pfam" id="PF18648">
    <property type="entry name" value="ADPRTs_Tse2"/>
    <property type="match status" value="1"/>
</dbReference>
<accession>A0A317WBM8</accession>
<name>A0A317WBM8_9EURO</name>
<sequence>MFRKFRAPRLLSRIISNPPIISINQRHFSVSSVHTTFPATIHRLQTQRLSSLYDQVNRKEGFGNNYLHIAKDGLIYPILSGSLPYSNGAVFGPNSISLQVLLRNEFEIYHEGLEEGGTLADLYVISIPGKCALPYIKFDSILRYRHVVFSLQLSYPLHNNEFNKILDKFYTASATFTDAVEWMEVNEFHKAFPDSNSENWMRE</sequence>
<gene>
    <name evidence="2" type="ORF">BO94DRAFT_519528</name>
</gene>
<evidence type="ECO:0000313" key="2">
    <source>
        <dbReference type="EMBL" id="PWY83916.1"/>
    </source>
</evidence>
<evidence type="ECO:0000313" key="3">
    <source>
        <dbReference type="Proteomes" id="UP000246702"/>
    </source>
</evidence>
<dbReference type="Proteomes" id="UP000246702">
    <property type="component" value="Unassembled WGS sequence"/>
</dbReference>
<reference evidence="2 3" key="1">
    <citation type="submission" date="2016-12" db="EMBL/GenBank/DDBJ databases">
        <title>The genomes of Aspergillus section Nigri reveals drivers in fungal speciation.</title>
        <authorList>
            <consortium name="DOE Joint Genome Institute"/>
            <person name="Vesth T.C."/>
            <person name="Nybo J."/>
            <person name="Theobald S."/>
            <person name="Brandl J."/>
            <person name="Frisvad J.C."/>
            <person name="Nielsen K.F."/>
            <person name="Lyhne E.K."/>
            <person name="Kogle M.E."/>
            <person name="Kuo A."/>
            <person name="Riley R."/>
            <person name="Clum A."/>
            <person name="Nolan M."/>
            <person name="Lipzen A."/>
            <person name="Salamov A."/>
            <person name="Henrissat B."/>
            <person name="Wiebenga A."/>
            <person name="De Vries R.P."/>
            <person name="Grigoriev I.V."/>
            <person name="Mortensen U.H."/>
            <person name="Andersen M.R."/>
            <person name="Baker S.E."/>
        </authorList>
    </citation>
    <scope>NUCLEOTIDE SEQUENCE [LARGE SCALE GENOMIC DNA]</scope>
    <source>
        <strain evidence="2 3">CBS 115572</strain>
    </source>
</reference>
<feature type="domain" description="Tse2 ADP-ribosyltransferase toxin" evidence="1">
    <location>
        <begin position="39"/>
        <end position="182"/>
    </location>
</feature>
<dbReference type="EMBL" id="MSFK01000018">
    <property type="protein sequence ID" value="PWY83916.1"/>
    <property type="molecule type" value="Genomic_DNA"/>
</dbReference>
<keyword evidence="3" id="KW-1185">Reference proteome</keyword>
<dbReference type="AlphaFoldDB" id="A0A317WBM8"/>
<evidence type="ECO:0000259" key="1">
    <source>
        <dbReference type="Pfam" id="PF18648"/>
    </source>
</evidence>
<proteinExistence type="predicted"/>
<dbReference type="RefSeq" id="XP_025466384.1">
    <property type="nucleotide sequence ID" value="XM_025610077.1"/>
</dbReference>
<dbReference type="InterPro" id="IPR041018">
    <property type="entry name" value="ADPRTs_Tse2"/>
</dbReference>
<dbReference type="OrthoDB" id="10266325at2759"/>
<protein>
    <recommendedName>
        <fullName evidence="1">Tse2 ADP-ribosyltransferase toxin domain-containing protein</fullName>
    </recommendedName>
</protein>
<comment type="caution">
    <text evidence="2">The sequence shown here is derived from an EMBL/GenBank/DDBJ whole genome shotgun (WGS) entry which is preliminary data.</text>
</comment>